<dbReference type="EMBL" id="UOFY01000053">
    <property type="protein sequence ID" value="VAX10666.1"/>
    <property type="molecule type" value="Genomic_DNA"/>
</dbReference>
<evidence type="ECO:0000313" key="1">
    <source>
        <dbReference type="EMBL" id="VAX10666.1"/>
    </source>
</evidence>
<sequence>MPELQGLSLNGGGVQQLDVFMIRNSARRINFGTIKLQQVLESGFVHPSIANEKQIQGLIV</sequence>
<accession>A0A3B1AXA2</accession>
<protein>
    <submittedName>
        <fullName evidence="1">Uncharacterized protein</fullName>
    </submittedName>
</protein>
<proteinExistence type="predicted"/>
<feature type="non-terminal residue" evidence="1">
    <location>
        <position position="60"/>
    </location>
</feature>
<dbReference type="AlphaFoldDB" id="A0A3B1AXA2"/>
<organism evidence="1">
    <name type="scientific">hydrothermal vent metagenome</name>
    <dbReference type="NCBI Taxonomy" id="652676"/>
    <lineage>
        <taxon>unclassified sequences</taxon>
        <taxon>metagenomes</taxon>
        <taxon>ecological metagenomes</taxon>
    </lineage>
</organism>
<reference evidence="1" key="1">
    <citation type="submission" date="2018-06" db="EMBL/GenBank/DDBJ databases">
        <authorList>
            <person name="Zhirakovskaya E."/>
        </authorList>
    </citation>
    <scope>NUCLEOTIDE SEQUENCE</scope>
</reference>
<name>A0A3B1AXA2_9ZZZZ</name>
<gene>
    <name evidence="1" type="ORF">MNBD_GAMMA25-2260</name>
</gene>